<dbReference type="Proteomes" id="UP000316621">
    <property type="component" value="Chromosome 1"/>
</dbReference>
<name>A0A4Y7I5N2_PAPSO</name>
<dbReference type="Gramene" id="RZC44104">
    <property type="protein sequence ID" value="RZC44104"/>
    <property type="gene ID" value="C5167_037059"/>
</dbReference>
<keyword evidence="2" id="KW-1185">Reference proteome</keyword>
<protein>
    <submittedName>
        <fullName evidence="1">Uncharacterized protein</fullName>
    </submittedName>
</protein>
<evidence type="ECO:0000313" key="2">
    <source>
        <dbReference type="Proteomes" id="UP000316621"/>
    </source>
</evidence>
<dbReference type="EMBL" id="CM010715">
    <property type="protein sequence ID" value="RZC44104.1"/>
    <property type="molecule type" value="Genomic_DNA"/>
</dbReference>
<evidence type="ECO:0000313" key="1">
    <source>
        <dbReference type="EMBL" id="RZC44104.1"/>
    </source>
</evidence>
<accession>A0A4Y7I5N2</accession>
<proteinExistence type="predicted"/>
<dbReference type="AlphaFoldDB" id="A0A4Y7I5N2"/>
<sequence length="63" mass="7507">MEIEKKRDYRGHVMCWQDLEGPVFFTAGINCHGPKHLLGDNYCHVGYCDHSHWGRTSDRFLRW</sequence>
<organism evidence="1 2">
    <name type="scientific">Papaver somniferum</name>
    <name type="common">Opium poppy</name>
    <dbReference type="NCBI Taxonomy" id="3469"/>
    <lineage>
        <taxon>Eukaryota</taxon>
        <taxon>Viridiplantae</taxon>
        <taxon>Streptophyta</taxon>
        <taxon>Embryophyta</taxon>
        <taxon>Tracheophyta</taxon>
        <taxon>Spermatophyta</taxon>
        <taxon>Magnoliopsida</taxon>
        <taxon>Ranunculales</taxon>
        <taxon>Papaveraceae</taxon>
        <taxon>Papaveroideae</taxon>
        <taxon>Papaver</taxon>
    </lineage>
</organism>
<reference evidence="1 2" key="1">
    <citation type="journal article" date="2018" name="Science">
        <title>The opium poppy genome and morphinan production.</title>
        <authorList>
            <person name="Guo L."/>
            <person name="Winzer T."/>
            <person name="Yang X."/>
            <person name="Li Y."/>
            <person name="Ning Z."/>
            <person name="He Z."/>
            <person name="Teodor R."/>
            <person name="Lu Y."/>
            <person name="Bowser T.A."/>
            <person name="Graham I.A."/>
            <person name="Ye K."/>
        </authorList>
    </citation>
    <scope>NUCLEOTIDE SEQUENCE [LARGE SCALE GENOMIC DNA]</scope>
    <source>
        <strain evidence="2">cv. HN1</strain>
        <tissue evidence="1">Leaves</tissue>
    </source>
</reference>
<gene>
    <name evidence="1" type="ORF">C5167_037059</name>
</gene>